<name>A0A4Y1QCB0_MALDO</name>
<dbReference type="EMBL" id="LC360749">
    <property type="protein sequence ID" value="BBC44101.1"/>
    <property type="molecule type" value="Genomic_DNA"/>
</dbReference>
<sequence>MAFVTLGCRPAHAYLGIRGILGSGRVRLVSEPNPGCGVPTRTPSPHRGWIVRSHITQGSDPYMYILIPT</sequence>
<proteinExistence type="predicted"/>
<dbReference type="AlphaFoldDB" id="A0A4Y1QCB0"/>
<evidence type="ECO:0000313" key="1">
    <source>
        <dbReference type="EMBL" id="BBC44101.1"/>
    </source>
</evidence>
<protein>
    <submittedName>
        <fullName evidence="1">Predicted kinesin-like protein KIf1C</fullName>
    </submittedName>
</protein>
<organism evidence="1">
    <name type="scientific">Malus domestica</name>
    <name type="common">Apple</name>
    <name type="synonym">Pyrus malus</name>
    <dbReference type="NCBI Taxonomy" id="3750"/>
    <lineage>
        <taxon>Eukaryota</taxon>
        <taxon>Viridiplantae</taxon>
        <taxon>Streptophyta</taxon>
        <taxon>Embryophyta</taxon>
        <taxon>Tracheophyta</taxon>
        <taxon>Spermatophyta</taxon>
        <taxon>Magnoliopsida</taxon>
        <taxon>eudicotyledons</taxon>
        <taxon>Gunneridae</taxon>
        <taxon>Pentapetalae</taxon>
        <taxon>rosids</taxon>
        <taxon>fabids</taxon>
        <taxon>Rosales</taxon>
        <taxon>Rosaceae</taxon>
        <taxon>Amygdaloideae</taxon>
        <taxon>Maleae</taxon>
        <taxon>Malus</taxon>
    </lineage>
</organism>
<accession>A0A4Y1QCB0</accession>
<reference evidence="1" key="1">
    <citation type="journal article" date="2019" name="BMC Plant Biol.">
        <title>Identification of candidate genes responsible for the susceptibility of apple (Malus x domestica Borkh.) to Alternaria blotch.</title>
        <authorList>
            <person name="Moriya S."/>
            <person name="Terakami S."/>
            <person name="Okada K."/>
            <person name="Shimizu T."/>
            <person name="Adachi Y."/>
            <person name="Katayose Y."/>
            <person name="Fujisawa H."/>
            <person name="Wu J."/>
            <person name="Kanamori H."/>
            <person name="Yamamoto T."/>
            <person name="Abe K."/>
        </authorList>
    </citation>
    <scope>NUCLEOTIDE SEQUENCE</scope>
</reference>